<evidence type="ECO:0000313" key="5">
    <source>
        <dbReference type="Proteomes" id="UP001634393"/>
    </source>
</evidence>
<evidence type="ECO:0000256" key="3">
    <source>
        <dbReference type="SAM" id="MobiDB-lite"/>
    </source>
</evidence>
<keyword evidence="5" id="KW-1185">Reference proteome</keyword>
<gene>
    <name evidence="4" type="ORF">ACJIZ3_023344</name>
</gene>
<dbReference type="AlphaFoldDB" id="A0ABD3TR99"/>
<protein>
    <submittedName>
        <fullName evidence="4">Uncharacterized protein</fullName>
    </submittedName>
</protein>
<name>A0ABD3TR99_9LAMI</name>
<evidence type="ECO:0000313" key="4">
    <source>
        <dbReference type="EMBL" id="KAL3838753.1"/>
    </source>
</evidence>
<accession>A0ABD3TR99</accession>
<dbReference type="EMBL" id="JBJXBP010000003">
    <property type="protein sequence ID" value="KAL3838753.1"/>
    <property type="molecule type" value="Genomic_DNA"/>
</dbReference>
<comment type="subcellular location">
    <subcellularLocation>
        <location evidence="1">Nucleus</location>
    </subcellularLocation>
</comment>
<dbReference type="GO" id="GO:0006950">
    <property type="term" value="P:response to stress"/>
    <property type="evidence" value="ECO:0007669"/>
    <property type="project" value="UniProtKB-ARBA"/>
</dbReference>
<feature type="region of interest" description="Disordered" evidence="3">
    <location>
        <begin position="40"/>
        <end position="64"/>
    </location>
</feature>
<reference evidence="4 5" key="1">
    <citation type="submission" date="2024-12" db="EMBL/GenBank/DDBJ databases">
        <title>The unique morphological basis and parallel evolutionary history of personate flowers in Penstemon.</title>
        <authorList>
            <person name="Depatie T.H."/>
            <person name="Wessinger C.A."/>
        </authorList>
    </citation>
    <scope>NUCLEOTIDE SEQUENCE [LARGE SCALE GENOMIC DNA]</scope>
    <source>
        <strain evidence="4">WTNN_2</strain>
        <tissue evidence="4">Leaf</tissue>
    </source>
</reference>
<evidence type="ECO:0000256" key="1">
    <source>
        <dbReference type="ARBA" id="ARBA00004123"/>
    </source>
</evidence>
<sequence length="189" mass="21429">MVDYWLKELLKTRFVTTQKIGEHKIRNGIMDEQILMVDQDPDHDNLSNEDEDEDKDEDEVDSSCPLKDMSSLLQQLPFKRGLSKHYNGKSKSFTSLSSVGCLEDLVKPENPYNKRLKTCKMYGGLPRNNTCTRLIGKKGFNNNNNNNNSPLVSGKNNTGFIGNNNNNNRPTVHRSTSTTSFTNHTLLFA</sequence>
<dbReference type="PANTHER" id="PTHR33172:SF29">
    <property type="entry name" value="OS06G0559400 PROTEIN"/>
    <property type="match status" value="1"/>
</dbReference>
<evidence type="ECO:0000256" key="2">
    <source>
        <dbReference type="ARBA" id="ARBA00023242"/>
    </source>
</evidence>
<dbReference type="GO" id="GO:0005634">
    <property type="term" value="C:nucleus"/>
    <property type="evidence" value="ECO:0007669"/>
    <property type="project" value="UniProtKB-SubCell"/>
</dbReference>
<dbReference type="Proteomes" id="UP001634393">
    <property type="component" value="Unassembled WGS sequence"/>
</dbReference>
<organism evidence="4 5">
    <name type="scientific">Penstemon smallii</name>
    <dbReference type="NCBI Taxonomy" id="265156"/>
    <lineage>
        <taxon>Eukaryota</taxon>
        <taxon>Viridiplantae</taxon>
        <taxon>Streptophyta</taxon>
        <taxon>Embryophyta</taxon>
        <taxon>Tracheophyta</taxon>
        <taxon>Spermatophyta</taxon>
        <taxon>Magnoliopsida</taxon>
        <taxon>eudicotyledons</taxon>
        <taxon>Gunneridae</taxon>
        <taxon>Pentapetalae</taxon>
        <taxon>asterids</taxon>
        <taxon>lamiids</taxon>
        <taxon>Lamiales</taxon>
        <taxon>Plantaginaceae</taxon>
        <taxon>Cheloneae</taxon>
        <taxon>Penstemon</taxon>
    </lineage>
</organism>
<dbReference type="InterPro" id="IPR051992">
    <property type="entry name" value="OxStress_Response_Reg"/>
</dbReference>
<comment type="caution">
    <text evidence="4">The sequence shown here is derived from an EMBL/GenBank/DDBJ whole genome shotgun (WGS) entry which is preliminary data.</text>
</comment>
<dbReference type="PANTHER" id="PTHR33172">
    <property type="entry name" value="OS08G0516900 PROTEIN"/>
    <property type="match status" value="1"/>
</dbReference>
<feature type="compositionally biased region" description="Acidic residues" evidence="3">
    <location>
        <begin position="47"/>
        <end position="61"/>
    </location>
</feature>
<keyword evidence="2" id="KW-0539">Nucleus</keyword>
<proteinExistence type="predicted"/>